<name>A0AA37WGA2_9BACT</name>
<dbReference type="PROSITE" id="PS00061">
    <property type="entry name" value="ADH_SHORT"/>
    <property type="match status" value="1"/>
</dbReference>
<keyword evidence="2" id="KW-0560">Oxidoreductase</keyword>
<reference evidence="5" key="2">
    <citation type="submission" date="2023-01" db="EMBL/GenBank/DDBJ databases">
        <title>Draft genome sequence of Portibacter lacus strain NBRC 108769.</title>
        <authorList>
            <person name="Sun Q."/>
            <person name="Mori K."/>
        </authorList>
    </citation>
    <scope>NUCLEOTIDE SEQUENCE</scope>
    <source>
        <strain evidence="5">NBRC 108769</strain>
    </source>
</reference>
<feature type="domain" description="Ketoreductase" evidence="4">
    <location>
        <begin position="9"/>
        <end position="191"/>
    </location>
</feature>
<dbReference type="Pfam" id="PF00106">
    <property type="entry name" value="adh_short"/>
    <property type="match status" value="1"/>
</dbReference>
<proteinExistence type="inferred from homology"/>
<dbReference type="SUPFAM" id="SSF51735">
    <property type="entry name" value="NAD(P)-binding Rossmann-fold domains"/>
    <property type="match status" value="1"/>
</dbReference>
<keyword evidence="6" id="KW-1185">Reference proteome</keyword>
<organism evidence="5 6">
    <name type="scientific">Portibacter lacus</name>
    <dbReference type="NCBI Taxonomy" id="1099794"/>
    <lineage>
        <taxon>Bacteria</taxon>
        <taxon>Pseudomonadati</taxon>
        <taxon>Bacteroidota</taxon>
        <taxon>Saprospiria</taxon>
        <taxon>Saprospirales</taxon>
        <taxon>Haliscomenobacteraceae</taxon>
        <taxon>Portibacter</taxon>
    </lineage>
</organism>
<dbReference type="PANTHER" id="PTHR44196:SF1">
    <property type="entry name" value="DEHYDROGENASE_REDUCTASE SDR FAMILY MEMBER 7B"/>
    <property type="match status" value="1"/>
</dbReference>
<dbReference type="GO" id="GO:0016491">
    <property type="term" value="F:oxidoreductase activity"/>
    <property type="evidence" value="ECO:0007669"/>
    <property type="project" value="UniProtKB-KW"/>
</dbReference>
<dbReference type="InterPro" id="IPR002347">
    <property type="entry name" value="SDR_fam"/>
</dbReference>
<evidence type="ECO:0000313" key="6">
    <source>
        <dbReference type="Proteomes" id="UP001156666"/>
    </source>
</evidence>
<dbReference type="NCBIfam" id="NF004825">
    <property type="entry name" value="PRK06181.1"/>
    <property type="match status" value="1"/>
</dbReference>
<evidence type="ECO:0000313" key="5">
    <source>
        <dbReference type="EMBL" id="GLR19633.1"/>
    </source>
</evidence>
<sequence>MGIKYFQDKTIWITGASSGIGEGFARALSEAGAYVILSSRREKVLQEIQSQLAFPNRSKVVTIDMEDNNSIDAACEMINNEFQIDMVILNAGISQRSRILDTEFQTEQRIMQTNFIGAARLTKLILPKMVEKQKGHFVVLSSVTGKIGVPTRSMYSASKHALHGYFDSLRAELTDSGIFVTILCPGYVYTNISKNAVLGDGAPQNSIDENSKNGMLVDTFVEKALKGIAKKKQEMLIGGKETMGVVIKRFFPSLLNNIIKKVNA</sequence>
<dbReference type="GO" id="GO:0016020">
    <property type="term" value="C:membrane"/>
    <property type="evidence" value="ECO:0007669"/>
    <property type="project" value="TreeGrafter"/>
</dbReference>
<dbReference type="InterPro" id="IPR057326">
    <property type="entry name" value="KR_dom"/>
</dbReference>
<dbReference type="PANTHER" id="PTHR44196">
    <property type="entry name" value="DEHYDROGENASE/REDUCTASE SDR FAMILY MEMBER 7B"/>
    <property type="match status" value="1"/>
</dbReference>
<comment type="similarity">
    <text evidence="1 3">Belongs to the short-chain dehydrogenases/reductases (SDR) family.</text>
</comment>
<dbReference type="SMART" id="SM00822">
    <property type="entry name" value="PKS_KR"/>
    <property type="match status" value="1"/>
</dbReference>
<dbReference type="EMBL" id="BSOH01000031">
    <property type="protein sequence ID" value="GLR19633.1"/>
    <property type="molecule type" value="Genomic_DNA"/>
</dbReference>
<evidence type="ECO:0000256" key="1">
    <source>
        <dbReference type="ARBA" id="ARBA00006484"/>
    </source>
</evidence>
<accession>A0AA37WGA2</accession>
<evidence type="ECO:0000259" key="4">
    <source>
        <dbReference type="SMART" id="SM00822"/>
    </source>
</evidence>
<dbReference type="Gene3D" id="3.40.50.720">
    <property type="entry name" value="NAD(P)-binding Rossmann-like Domain"/>
    <property type="match status" value="1"/>
</dbReference>
<dbReference type="PRINTS" id="PR00081">
    <property type="entry name" value="GDHRDH"/>
</dbReference>
<dbReference type="Proteomes" id="UP001156666">
    <property type="component" value="Unassembled WGS sequence"/>
</dbReference>
<gene>
    <name evidence="5" type="ORF">GCM10007940_42490</name>
</gene>
<evidence type="ECO:0000256" key="2">
    <source>
        <dbReference type="ARBA" id="ARBA00023002"/>
    </source>
</evidence>
<evidence type="ECO:0000256" key="3">
    <source>
        <dbReference type="RuleBase" id="RU000363"/>
    </source>
</evidence>
<dbReference type="PRINTS" id="PR00080">
    <property type="entry name" value="SDRFAMILY"/>
</dbReference>
<protein>
    <submittedName>
        <fullName evidence="5">Oxidoreductase</fullName>
    </submittedName>
</protein>
<dbReference type="RefSeq" id="WP_235295036.1">
    <property type="nucleotide sequence ID" value="NZ_BSOH01000031.1"/>
</dbReference>
<dbReference type="InterPro" id="IPR020904">
    <property type="entry name" value="Sc_DH/Rdtase_CS"/>
</dbReference>
<reference evidence="5" key="1">
    <citation type="journal article" date="2014" name="Int. J. Syst. Evol. Microbiol.">
        <title>Complete genome sequence of Corynebacterium casei LMG S-19264T (=DSM 44701T), isolated from a smear-ripened cheese.</title>
        <authorList>
            <consortium name="US DOE Joint Genome Institute (JGI-PGF)"/>
            <person name="Walter F."/>
            <person name="Albersmeier A."/>
            <person name="Kalinowski J."/>
            <person name="Ruckert C."/>
        </authorList>
    </citation>
    <scope>NUCLEOTIDE SEQUENCE</scope>
    <source>
        <strain evidence="5">NBRC 108769</strain>
    </source>
</reference>
<comment type="caution">
    <text evidence="5">The sequence shown here is derived from an EMBL/GenBank/DDBJ whole genome shotgun (WGS) entry which is preliminary data.</text>
</comment>
<dbReference type="AlphaFoldDB" id="A0AA37WGA2"/>
<dbReference type="InterPro" id="IPR036291">
    <property type="entry name" value="NAD(P)-bd_dom_sf"/>
</dbReference>